<dbReference type="InterPro" id="IPR013785">
    <property type="entry name" value="Aldolase_TIM"/>
</dbReference>
<dbReference type="GO" id="GO:0061799">
    <property type="term" value="F:cyclic pyranopterin monophosphate synthase activity"/>
    <property type="evidence" value="ECO:0007669"/>
    <property type="project" value="UniProtKB-EC"/>
</dbReference>
<dbReference type="InterPro" id="IPR040064">
    <property type="entry name" value="MoaA-like"/>
</dbReference>
<dbReference type="GO" id="GO:0061798">
    <property type="term" value="F:GTP 3',8'-cyclase activity"/>
    <property type="evidence" value="ECO:0007669"/>
    <property type="project" value="UniProtKB-EC"/>
</dbReference>
<dbReference type="EMBL" id="QNUK01000285">
    <property type="protein sequence ID" value="KAF5896225.1"/>
    <property type="molecule type" value="Genomic_DNA"/>
</dbReference>
<feature type="domain" description="Radical SAM core" evidence="22">
    <location>
        <begin position="85"/>
        <end position="298"/>
    </location>
</feature>
<dbReference type="FunFam" id="3.20.20.70:FF:000117">
    <property type="entry name" value="molybdenum cofactor biosynthesis protein 1"/>
    <property type="match status" value="1"/>
</dbReference>
<evidence type="ECO:0000313" key="24">
    <source>
        <dbReference type="Proteomes" id="UP000727407"/>
    </source>
</evidence>
<feature type="region of interest" description="Disordered" evidence="21">
    <location>
        <begin position="566"/>
        <end position="587"/>
    </location>
</feature>
<dbReference type="SUPFAM" id="SSF102114">
    <property type="entry name" value="Radical SAM enzymes"/>
    <property type="match status" value="1"/>
</dbReference>
<keyword evidence="9" id="KW-0004">4Fe-4S</keyword>
<evidence type="ECO:0000256" key="3">
    <source>
        <dbReference type="ARBA" id="ARBA00005046"/>
    </source>
</evidence>
<keyword evidence="11" id="KW-0479">Metal-binding</keyword>
<keyword evidence="17" id="KW-0456">Lyase</keyword>
<keyword evidence="12" id="KW-0547">Nucleotide-binding</keyword>
<dbReference type="Pfam" id="PF06463">
    <property type="entry name" value="Mob_synth_C"/>
    <property type="match status" value="1"/>
</dbReference>
<dbReference type="CDD" id="cd01335">
    <property type="entry name" value="Radical_SAM"/>
    <property type="match status" value="1"/>
</dbReference>
<evidence type="ECO:0000313" key="23">
    <source>
        <dbReference type="EMBL" id="KAF5896225.1"/>
    </source>
</evidence>
<dbReference type="Pfam" id="PF04055">
    <property type="entry name" value="Radical_SAM"/>
    <property type="match status" value="1"/>
</dbReference>
<sequence>MALYSGQCGRVLSSSALVPLWRRTASSGEPVCRLYTGPSRGEQQCASPYTSANLTHRGEQGLTLADGQRRVLKDISPFSEFLTDTFGRRHNYLRISLTEKCNLRCQYCMPEEGVKLSPKQQLLSSDEVLTLARLFVREGVEKIRLTGGEPLIRPDVLHIVAEMRKMEGLNTIAVTTNGMNLSRLLPGLKKAGVNLLNISLDTLVPAKFEFIVRRKGFHKVMEGIDKAIDLGYNPVKVNCVVMRGLNEDELLDFVTLTERKPLDVRFIEYMPFDGNKWNFRKMVSYAEMLDRIKQQWPNLEPLPGDETGTAKAYRVPGFQGQLGFITSMSDHFCGSCNRLRITADGNLKVCLFGNSEVSLRDCLRSGASDDELLQIIGAAVGRKKKQHAGMFNISQMKNRPMILIAEEGNRLAPVSRSEPRRDHVHTYRRPVPGRVLPHFENPYYLHRSGQAHEGLNSSTFTMNTPASTISGVSHESKTPPNVYHVHQGRRRVSPEEFCSNAFPDSEYASCSETRTGEFTWLRRAPGLVVPLRRNTPRGVQSFATSLLSTLIPKHVMRRNVRECHNQSDARGGFSASHHTPTSDQLTHTDAHGRASMVNVGGKAVTRRTATASARVLLGSKAFGLVRANQIAKGDALAVAQLAGIMGAKQTSGLIPLCHPVSLDHTSVTVELLEEGHVAVVMATCQATGRTGVEMEALTAASVAALALYDMCKAVSRDIVITDVRLL</sequence>
<dbReference type="CDD" id="cd01420">
    <property type="entry name" value="MoaC_PE"/>
    <property type="match status" value="1"/>
</dbReference>
<keyword evidence="10" id="KW-0949">S-adenosyl-L-methionine</keyword>
<dbReference type="InterPro" id="IPR000385">
    <property type="entry name" value="MoaA_NifB_PqqE_Fe-S-bd_CS"/>
</dbReference>
<keyword evidence="13" id="KW-0408">Iron</keyword>
<dbReference type="UniPathway" id="UPA00344"/>
<dbReference type="PROSITE" id="PS01305">
    <property type="entry name" value="MOAA_NIFB_PQQE"/>
    <property type="match status" value="1"/>
</dbReference>
<dbReference type="GO" id="GO:0006777">
    <property type="term" value="P:Mo-molybdopterin cofactor biosynthetic process"/>
    <property type="evidence" value="ECO:0007669"/>
    <property type="project" value="UniProtKB-KW"/>
</dbReference>
<protein>
    <recommendedName>
        <fullName evidence="8">Molybdenum cofactor biosynthesis protein 1</fullName>
        <ecNumber evidence="6">4.1.99.22</ecNumber>
        <ecNumber evidence="7">4.6.1.17</ecNumber>
    </recommendedName>
</protein>
<dbReference type="InterPro" id="IPR050105">
    <property type="entry name" value="MoCo_biosynth_MoaA/MoaC"/>
</dbReference>
<dbReference type="Proteomes" id="UP000727407">
    <property type="component" value="Unassembled WGS sequence"/>
</dbReference>
<comment type="catalytic activity">
    <reaction evidence="1">
        <text>(8S)-3',8-cyclo-7,8-dihydroguanosine 5'-triphosphate = cyclic pyranopterin phosphate + diphosphate</text>
        <dbReference type="Rhea" id="RHEA:49580"/>
        <dbReference type="ChEBI" id="CHEBI:33019"/>
        <dbReference type="ChEBI" id="CHEBI:59648"/>
        <dbReference type="ChEBI" id="CHEBI:131766"/>
        <dbReference type="EC" id="4.6.1.17"/>
    </reaction>
</comment>
<evidence type="ECO:0000259" key="22">
    <source>
        <dbReference type="PROSITE" id="PS51918"/>
    </source>
</evidence>
<dbReference type="CDD" id="cd21117">
    <property type="entry name" value="Twitch_MoaA"/>
    <property type="match status" value="1"/>
</dbReference>
<dbReference type="InterPro" id="IPR006638">
    <property type="entry name" value="Elp3/MiaA/NifB-like_rSAM"/>
</dbReference>
<dbReference type="SMART" id="SM00729">
    <property type="entry name" value="Elp3"/>
    <property type="match status" value="1"/>
</dbReference>
<evidence type="ECO:0000256" key="18">
    <source>
        <dbReference type="ARBA" id="ARBA00048697"/>
    </source>
</evidence>
<evidence type="ECO:0000256" key="10">
    <source>
        <dbReference type="ARBA" id="ARBA00022691"/>
    </source>
</evidence>
<reference evidence="23" key="1">
    <citation type="submission" date="2020-07" db="EMBL/GenBank/DDBJ databases">
        <title>Clarias magur genome sequencing, assembly and annotation.</title>
        <authorList>
            <person name="Kushwaha B."/>
            <person name="Kumar R."/>
            <person name="Das P."/>
            <person name="Joshi C.G."/>
            <person name="Kumar D."/>
            <person name="Nagpure N.S."/>
            <person name="Pandey M."/>
            <person name="Agarwal S."/>
            <person name="Srivastava S."/>
            <person name="Singh M."/>
            <person name="Sahoo L."/>
            <person name="Jayasankar P."/>
            <person name="Meher P.K."/>
            <person name="Koringa P.G."/>
            <person name="Iquebal M.A."/>
            <person name="Das S.P."/>
            <person name="Bit A."/>
            <person name="Patnaik S."/>
            <person name="Patel N."/>
            <person name="Shah T.M."/>
            <person name="Hinsu A."/>
            <person name="Jena J.K."/>
        </authorList>
    </citation>
    <scope>NUCLEOTIDE SEQUENCE</scope>
    <source>
        <strain evidence="23">CIFAMagur01</strain>
        <tissue evidence="23">Testis</tissue>
    </source>
</reference>
<accession>A0A8J4UK01</accession>
<comment type="pathway">
    <text evidence="3">Cofactor biosynthesis; molybdopterin biosynthesis.</text>
</comment>
<evidence type="ECO:0000256" key="7">
    <source>
        <dbReference type="ARBA" id="ARBA00012575"/>
    </source>
</evidence>
<keyword evidence="14" id="KW-0411">Iron-sulfur</keyword>
<evidence type="ECO:0000256" key="12">
    <source>
        <dbReference type="ARBA" id="ARBA00022741"/>
    </source>
</evidence>
<evidence type="ECO:0000256" key="8">
    <source>
        <dbReference type="ARBA" id="ARBA00015273"/>
    </source>
</evidence>
<dbReference type="Gene3D" id="3.20.20.70">
    <property type="entry name" value="Aldolase class I"/>
    <property type="match status" value="1"/>
</dbReference>
<evidence type="ECO:0000256" key="2">
    <source>
        <dbReference type="ARBA" id="ARBA00001966"/>
    </source>
</evidence>
<dbReference type="PROSITE" id="PS51918">
    <property type="entry name" value="RADICAL_SAM"/>
    <property type="match status" value="1"/>
</dbReference>
<comment type="caution">
    <text evidence="23">The sequence shown here is derived from an EMBL/GenBank/DDBJ whole genome shotgun (WGS) entry which is preliminary data.</text>
</comment>
<dbReference type="InterPro" id="IPR007197">
    <property type="entry name" value="rSAM"/>
</dbReference>
<dbReference type="SUPFAM" id="SSF55040">
    <property type="entry name" value="Molybdenum cofactor biosynthesis protein C, MoaC"/>
    <property type="match status" value="1"/>
</dbReference>
<dbReference type="InterPro" id="IPR023045">
    <property type="entry name" value="MoaC"/>
</dbReference>
<dbReference type="PANTHER" id="PTHR22960:SF0">
    <property type="entry name" value="MOLYBDENUM COFACTOR BIOSYNTHESIS PROTEIN 1"/>
    <property type="match status" value="1"/>
</dbReference>
<dbReference type="PANTHER" id="PTHR22960">
    <property type="entry name" value="MOLYBDOPTERIN COFACTOR SYNTHESIS PROTEIN A"/>
    <property type="match status" value="1"/>
</dbReference>
<feature type="non-terminal residue" evidence="23">
    <location>
        <position position="726"/>
    </location>
</feature>
<evidence type="ECO:0000256" key="5">
    <source>
        <dbReference type="ARBA" id="ARBA00009862"/>
    </source>
</evidence>
<dbReference type="NCBIfam" id="NF006870">
    <property type="entry name" value="PRK09364.1"/>
    <property type="match status" value="1"/>
</dbReference>
<evidence type="ECO:0000256" key="4">
    <source>
        <dbReference type="ARBA" id="ARBA00008484"/>
    </source>
</evidence>
<dbReference type="InterPro" id="IPR036522">
    <property type="entry name" value="MoaC_sf"/>
</dbReference>
<dbReference type="HAMAP" id="MF_01225_B">
    <property type="entry name" value="MoaA_B"/>
    <property type="match status" value="1"/>
</dbReference>
<evidence type="ECO:0000256" key="17">
    <source>
        <dbReference type="ARBA" id="ARBA00023239"/>
    </source>
</evidence>
<dbReference type="GO" id="GO:0046872">
    <property type="term" value="F:metal ion binding"/>
    <property type="evidence" value="ECO:0007669"/>
    <property type="project" value="UniProtKB-KW"/>
</dbReference>
<comment type="similarity">
    <text evidence="4">In the C-terminal section; belongs to the MoaC family.</text>
</comment>
<keyword evidence="24" id="KW-1185">Reference proteome</keyword>
<feature type="compositionally biased region" description="Polar residues" evidence="21">
    <location>
        <begin position="576"/>
        <end position="585"/>
    </location>
</feature>
<dbReference type="GO" id="GO:0051539">
    <property type="term" value="F:4 iron, 4 sulfur cluster binding"/>
    <property type="evidence" value="ECO:0007669"/>
    <property type="project" value="UniProtKB-KW"/>
</dbReference>
<dbReference type="SFLD" id="SFLDG01067">
    <property type="entry name" value="SPASM/twitch_domain_containing"/>
    <property type="match status" value="1"/>
</dbReference>
<dbReference type="InterPro" id="IPR058240">
    <property type="entry name" value="rSAM_sf"/>
</dbReference>
<dbReference type="SFLD" id="SFLDS00029">
    <property type="entry name" value="Radical_SAM"/>
    <property type="match status" value="1"/>
</dbReference>
<evidence type="ECO:0000256" key="21">
    <source>
        <dbReference type="SAM" id="MobiDB-lite"/>
    </source>
</evidence>
<comment type="cofactor">
    <cofactor evidence="2">
        <name>[4Fe-4S] cluster</name>
        <dbReference type="ChEBI" id="CHEBI:49883"/>
    </cofactor>
</comment>
<comment type="function">
    <text evidence="19">Isoform MOCS1A and isoform MOCS1B probably form a complex that catalyzes the conversion of 5'-GTP to cyclic pyranopterin monophosphate (cPMP). MOCS1A catalyzes the cyclization of GTP to (8S)-3',8-cyclo-7,8-dihydroguanosine 5'-triphosphate and MOCS1B catalyzes the subsequent conversion of (8S)-3',8-cyclo-7,8-dihydroguanosine 5'-triphosphate to cPMP.</text>
</comment>
<dbReference type="AlphaFoldDB" id="A0A8J4UK01"/>
<comment type="catalytic activity">
    <reaction evidence="18">
        <text>GTP + AH2 + S-adenosyl-L-methionine = (8S)-3',8-cyclo-7,8-dihydroguanosine 5'-triphosphate + 5'-deoxyadenosine + L-methionine + A + H(+)</text>
        <dbReference type="Rhea" id="RHEA:49576"/>
        <dbReference type="ChEBI" id="CHEBI:13193"/>
        <dbReference type="ChEBI" id="CHEBI:15378"/>
        <dbReference type="ChEBI" id="CHEBI:17319"/>
        <dbReference type="ChEBI" id="CHEBI:17499"/>
        <dbReference type="ChEBI" id="CHEBI:37565"/>
        <dbReference type="ChEBI" id="CHEBI:57844"/>
        <dbReference type="ChEBI" id="CHEBI:59789"/>
        <dbReference type="ChEBI" id="CHEBI:131766"/>
        <dbReference type="EC" id="4.1.99.22"/>
    </reaction>
</comment>
<dbReference type="NCBIfam" id="TIGR00581">
    <property type="entry name" value="moaC"/>
    <property type="match status" value="1"/>
</dbReference>
<evidence type="ECO:0000256" key="6">
    <source>
        <dbReference type="ARBA" id="ARBA00012167"/>
    </source>
</evidence>
<comment type="subunit">
    <text evidence="20">Isoform MOCS1A and isoform MOCS1B probably form a heterooligomer.</text>
</comment>
<evidence type="ECO:0000256" key="9">
    <source>
        <dbReference type="ARBA" id="ARBA00022485"/>
    </source>
</evidence>
<evidence type="ECO:0000256" key="20">
    <source>
        <dbReference type="ARBA" id="ARBA00063038"/>
    </source>
</evidence>
<dbReference type="InterPro" id="IPR013483">
    <property type="entry name" value="MoaA"/>
</dbReference>
<dbReference type="NCBIfam" id="TIGR02666">
    <property type="entry name" value="moaA"/>
    <property type="match status" value="1"/>
</dbReference>
<gene>
    <name evidence="23" type="primary">mocs1</name>
    <name evidence="23" type="ORF">DAT39_014067</name>
</gene>
<dbReference type="InterPro" id="IPR047594">
    <property type="entry name" value="MoaC_bact/euk"/>
</dbReference>
<name>A0A8J4UK01_CLAMG</name>
<evidence type="ECO:0000256" key="1">
    <source>
        <dbReference type="ARBA" id="ARBA00001637"/>
    </source>
</evidence>
<comment type="similarity">
    <text evidence="5">In the N-terminal section; belongs to the radical SAM superfamily. MoaA family.</text>
</comment>
<dbReference type="SFLD" id="SFLDG01386">
    <property type="entry name" value="main_SPASM_domain-containing"/>
    <property type="match status" value="1"/>
</dbReference>
<dbReference type="SFLD" id="SFLDG01383">
    <property type="entry name" value="cyclic_pyranopterin_phosphate"/>
    <property type="match status" value="1"/>
</dbReference>
<evidence type="ECO:0000256" key="14">
    <source>
        <dbReference type="ARBA" id="ARBA00023014"/>
    </source>
</evidence>
<dbReference type="GO" id="GO:0005525">
    <property type="term" value="F:GTP binding"/>
    <property type="evidence" value="ECO:0007669"/>
    <property type="project" value="UniProtKB-KW"/>
</dbReference>
<evidence type="ECO:0000256" key="16">
    <source>
        <dbReference type="ARBA" id="ARBA00023150"/>
    </source>
</evidence>
<dbReference type="InterPro" id="IPR002820">
    <property type="entry name" value="Mopterin_CF_biosynth-C_dom"/>
</dbReference>
<evidence type="ECO:0000256" key="11">
    <source>
        <dbReference type="ARBA" id="ARBA00022723"/>
    </source>
</evidence>
<dbReference type="Gene3D" id="3.30.70.640">
    <property type="entry name" value="Molybdopterin cofactor biosynthesis C (MoaC) domain"/>
    <property type="match status" value="1"/>
</dbReference>
<evidence type="ECO:0000256" key="15">
    <source>
        <dbReference type="ARBA" id="ARBA00023134"/>
    </source>
</evidence>
<organism evidence="23 24">
    <name type="scientific">Clarias magur</name>
    <name type="common">Asian catfish</name>
    <name type="synonym">Macropteronotus magur</name>
    <dbReference type="NCBI Taxonomy" id="1594786"/>
    <lineage>
        <taxon>Eukaryota</taxon>
        <taxon>Metazoa</taxon>
        <taxon>Chordata</taxon>
        <taxon>Craniata</taxon>
        <taxon>Vertebrata</taxon>
        <taxon>Euteleostomi</taxon>
        <taxon>Actinopterygii</taxon>
        <taxon>Neopterygii</taxon>
        <taxon>Teleostei</taxon>
        <taxon>Ostariophysi</taxon>
        <taxon>Siluriformes</taxon>
        <taxon>Clariidae</taxon>
        <taxon>Clarias</taxon>
    </lineage>
</organism>
<keyword evidence="15" id="KW-0342">GTP-binding</keyword>
<dbReference type="EC" id="4.6.1.17" evidence="7"/>
<dbReference type="InterPro" id="IPR010505">
    <property type="entry name" value="MoaA_twitch"/>
</dbReference>
<evidence type="ECO:0000256" key="19">
    <source>
        <dbReference type="ARBA" id="ARBA00054222"/>
    </source>
</evidence>
<dbReference type="Pfam" id="PF01967">
    <property type="entry name" value="MoaC"/>
    <property type="match status" value="1"/>
</dbReference>
<proteinExistence type="inferred from homology"/>
<dbReference type="EC" id="4.1.99.22" evidence="6"/>
<keyword evidence="16" id="KW-0501">Molybdenum cofactor biosynthesis</keyword>
<evidence type="ECO:0000256" key="13">
    <source>
        <dbReference type="ARBA" id="ARBA00023004"/>
    </source>
</evidence>
<dbReference type="OrthoDB" id="429626at2759"/>